<feature type="transmembrane region" description="Helical" evidence="1">
    <location>
        <begin position="118"/>
        <end position="147"/>
    </location>
</feature>
<reference evidence="3" key="2">
    <citation type="submission" date="2020-09" db="EMBL/GenBank/DDBJ databases">
        <authorList>
            <person name="Sun Q."/>
            <person name="Ohkuma M."/>
        </authorList>
    </citation>
    <scope>NUCLEOTIDE SEQUENCE</scope>
    <source>
        <strain evidence="3">JCM 11219</strain>
    </source>
</reference>
<dbReference type="Proteomes" id="UP000657075">
    <property type="component" value="Unassembled WGS sequence"/>
</dbReference>
<dbReference type="RefSeq" id="WP_188602473.1">
    <property type="nucleotide sequence ID" value="NZ_AP026830.1"/>
</dbReference>
<keyword evidence="1" id="KW-0472">Membrane</keyword>
<feature type="transmembrane region" description="Helical" evidence="1">
    <location>
        <begin position="60"/>
        <end position="80"/>
    </location>
</feature>
<feature type="transmembrane region" description="Helical" evidence="1">
    <location>
        <begin position="183"/>
        <end position="200"/>
    </location>
</feature>
<protein>
    <submittedName>
        <fullName evidence="3">Uncharacterized protein</fullName>
    </submittedName>
</protein>
<feature type="transmembrane region" description="Helical" evidence="1">
    <location>
        <begin position="28"/>
        <end position="48"/>
    </location>
</feature>
<evidence type="ECO:0000313" key="5">
    <source>
        <dbReference type="Proteomes" id="UP001060771"/>
    </source>
</evidence>
<sequence length="214" mass="22994">MAGGEGQGGDKERMIYLYHGVSRIFDGYIVGIGLGALLVIILVTIILASDDNVAALIHNFGIFLIIIGVIGSPFTFFFMYRGFTYLAMADRGRYGIGAFGAICSLALSPALIPEGVLLLVLSISYFIFIVMSVVTIIVGFVFELLMYIALYRLGNYFNMGYLTAGIIISLFATVLSAIPVIEIVGGIIGLIGFVLILVGLNEIKKSLERIISSG</sequence>
<dbReference type="AlphaFoldDB" id="A0A830EGY2"/>
<feature type="transmembrane region" description="Helical" evidence="1">
    <location>
        <begin position="92"/>
        <end position="112"/>
    </location>
</feature>
<gene>
    <name evidence="3" type="ORF">GCM10007112_04170</name>
    <name evidence="2" type="ORF">Vsou_08820</name>
</gene>
<evidence type="ECO:0000256" key="1">
    <source>
        <dbReference type="SAM" id="Phobius"/>
    </source>
</evidence>
<evidence type="ECO:0000313" key="2">
    <source>
        <dbReference type="EMBL" id="BDR91789.1"/>
    </source>
</evidence>
<name>A0A830EGY2_9CREN</name>
<dbReference type="Proteomes" id="UP001060771">
    <property type="component" value="Chromosome"/>
</dbReference>
<reference evidence="3" key="1">
    <citation type="journal article" date="2014" name="Int. J. Syst. Evol. Microbiol.">
        <title>Complete genome sequence of Corynebacterium casei LMG S-19264T (=DSM 44701T), isolated from a smear-ripened cheese.</title>
        <authorList>
            <consortium name="US DOE Joint Genome Institute (JGI-PGF)"/>
            <person name="Walter F."/>
            <person name="Albersmeier A."/>
            <person name="Kalinowski J."/>
            <person name="Ruckert C."/>
        </authorList>
    </citation>
    <scope>NUCLEOTIDE SEQUENCE</scope>
    <source>
        <strain evidence="3">JCM 11219</strain>
    </source>
</reference>
<feature type="transmembrane region" description="Helical" evidence="1">
    <location>
        <begin position="159"/>
        <end position="177"/>
    </location>
</feature>
<proteinExistence type="predicted"/>
<keyword evidence="1" id="KW-1133">Transmembrane helix</keyword>
<reference evidence="5" key="3">
    <citation type="submission" date="2022-09" db="EMBL/GenBank/DDBJ databases">
        <title>Complete genome sequence of Vulcanisaeta souniana.</title>
        <authorList>
            <person name="Kato S."/>
            <person name="Itoh T."/>
            <person name="Ohkuma M."/>
        </authorList>
    </citation>
    <scope>NUCLEOTIDE SEQUENCE [LARGE SCALE GENOMIC DNA]</scope>
    <source>
        <strain evidence="5">JCM 11219</strain>
    </source>
</reference>
<dbReference type="GeneID" id="76206431"/>
<dbReference type="EMBL" id="AP026830">
    <property type="protein sequence ID" value="BDR91789.1"/>
    <property type="molecule type" value="Genomic_DNA"/>
</dbReference>
<organism evidence="3 4">
    <name type="scientific">Vulcanisaeta souniana JCM 11219</name>
    <dbReference type="NCBI Taxonomy" id="1293586"/>
    <lineage>
        <taxon>Archaea</taxon>
        <taxon>Thermoproteota</taxon>
        <taxon>Thermoprotei</taxon>
        <taxon>Thermoproteales</taxon>
        <taxon>Thermoproteaceae</taxon>
        <taxon>Vulcanisaeta</taxon>
    </lineage>
</organism>
<keyword evidence="1" id="KW-0812">Transmembrane</keyword>
<accession>A0A830EGY2</accession>
<evidence type="ECO:0000313" key="3">
    <source>
        <dbReference type="EMBL" id="GGI70375.1"/>
    </source>
</evidence>
<dbReference type="EMBL" id="BMNM01000001">
    <property type="protein sequence ID" value="GGI70375.1"/>
    <property type="molecule type" value="Genomic_DNA"/>
</dbReference>
<dbReference type="OrthoDB" id="384483at2157"/>
<evidence type="ECO:0000313" key="4">
    <source>
        <dbReference type="Proteomes" id="UP000657075"/>
    </source>
</evidence>
<reference evidence="2" key="4">
    <citation type="journal article" date="2023" name="Microbiol. Resour. Announc.">
        <title>Complete Genome Sequence of Vulcanisaeta souniana Strain IC-059, a Hyperthermophilic Archaeon Isolated from Hot Spring Water in Japan.</title>
        <authorList>
            <person name="Kato S."/>
            <person name="Itoh T."/>
            <person name="Wu L."/>
            <person name="Ma J."/>
            <person name="Ohkuma M."/>
        </authorList>
    </citation>
    <scope>NUCLEOTIDE SEQUENCE</scope>
    <source>
        <strain evidence="2">JCM 11219</strain>
    </source>
</reference>
<keyword evidence="5" id="KW-1185">Reference proteome</keyword>